<evidence type="ECO:0000313" key="14">
    <source>
        <dbReference type="Proteomes" id="UP000035681"/>
    </source>
</evidence>
<keyword evidence="6 10" id="KW-0547">Nucleotide-binding</keyword>
<dbReference type="Pfam" id="PF03834">
    <property type="entry name" value="Rad10"/>
    <property type="match status" value="1"/>
</dbReference>
<dbReference type="InterPro" id="IPR014031">
    <property type="entry name" value="Ketoacyl_synth_C"/>
</dbReference>
<keyword evidence="12" id="KW-0812">Transmembrane</keyword>
<dbReference type="FunFam" id="3.40.50.300:FF:001119">
    <property type="entry name" value="Iron-sulfur cluster carrier protein"/>
    <property type="match status" value="1"/>
</dbReference>
<accession>A0AAF5D2C9</accession>
<dbReference type="PROSITE" id="PS01215">
    <property type="entry name" value="MRP"/>
    <property type="match status" value="1"/>
</dbReference>
<dbReference type="InterPro" id="IPR000794">
    <property type="entry name" value="Beta-ketoacyl_synthase"/>
</dbReference>
<dbReference type="InterPro" id="IPR028601">
    <property type="entry name" value="NUBP1/Nbp35"/>
</dbReference>
<dbReference type="GO" id="GO:0005524">
    <property type="term" value="F:ATP binding"/>
    <property type="evidence" value="ECO:0007669"/>
    <property type="project" value="UniProtKB-KW"/>
</dbReference>
<evidence type="ECO:0000256" key="2">
    <source>
        <dbReference type="ARBA" id="ARBA00022485"/>
    </source>
</evidence>
<keyword evidence="5 10" id="KW-0479">Metal-binding</keyword>
<dbReference type="InterPro" id="IPR000808">
    <property type="entry name" value="Mrp-like_CS"/>
</dbReference>
<dbReference type="CDD" id="cd00834">
    <property type="entry name" value="KAS_I_II"/>
    <property type="match status" value="1"/>
</dbReference>
<dbReference type="GO" id="GO:0140663">
    <property type="term" value="F:ATP-dependent FeS chaperone activity"/>
    <property type="evidence" value="ECO:0007669"/>
    <property type="project" value="InterPro"/>
</dbReference>
<feature type="binding site" evidence="10">
    <location>
        <position position="461"/>
    </location>
    <ligand>
        <name>[4Fe-4S] cluster</name>
        <dbReference type="ChEBI" id="CHEBI:49883"/>
        <label>2</label>
        <note>ligand shared with heterodimeric partner</note>
    </ligand>
</feature>
<dbReference type="InterPro" id="IPR020841">
    <property type="entry name" value="PKS_Beta-ketoAc_synthase_dom"/>
</dbReference>
<dbReference type="HAMAP" id="MF_03038">
    <property type="entry name" value="NUBP1"/>
    <property type="match status" value="1"/>
</dbReference>
<dbReference type="Pfam" id="PF00109">
    <property type="entry name" value="ketoacyl-synt"/>
    <property type="match status" value="1"/>
</dbReference>
<feature type="transmembrane region" description="Helical" evidence="12">
    <location>
        <begin position="569"/>
        <end position="588"/>
    </location>
</feature>
<comment type="similarity">
    <text evidence="10">Belongs to the Mrp/NBP35 ATP-binding proteins family. NUBP1/NBP35 subfamily.</text>
</comment>
<dbReference type="InterPro" id="IPR011335">
    <property type="entry name" value="Restrct_endonuc-II-like"/>
</dbReference>
<evidence type="ECO:0000256" key="11">
    <source>
        <dbReference type="RuleBase" id="RU003694"/>
    </source>
</evidence>
<comment type="subcellular location">
    <subcellularLocation>
        <location evidence="10">Cytoplasm</location>
    </subcellularLocation>
</comment>
<evidence type="ECO:0000313" key="15">
    <source>
        <dbReference type="WBParaSite" id="TCONS_00004659.p1"/>
    </source>
</evidence>
<dbReference type="SUPFAM" id="SSF52980">
    <property type="entry name" value="Restriction endonuclease-like"/>
    <property type="match status" value="1"/>
</dbReference>
<dbReference type="InterPro" id="IPR019591">
    <property type="entry name" value="Mrp/NBP35_ATP-bd"/>
</dbReference>
<organism evidence="14 15">
    <name type="scientific">Strongyloides stercoralis</name>
    <name type="common">Threadworm</name>
    <dbReference type="NCBI Taxonomy" id="6248"/>
    <lineage>
        <taxon>Eukaryota</taxon>
        <taxon>Metazoa</taxon>
        <taxon>Ecdysozoa</taxon>
        <taxon>Nematoda</taxon>
        <taxon>Chromadorea</taxon>
        <taxon>Rhabditida</taxon>
        <taxon>Tylenchina</taxon>
        <taxon>Panagrolaimomorpha</taxon>
        <taxon>Strongyloidoidea</taxon>
        <taxon>Strongyloididae</taxon>
        <taxon>Strongyloides</taxon>
    </lineage>
</organism>
<dbReference type="InterPro" id="IPR016039">
    <property type="entry name" value="Thiolase-like"/>
</dbReference>
<dbReference type="HAMAP" id="MF_02040">
    <property type="entry name" value="Mrp_NBP35"/>
    <property type="match status" value="1"/>
</dbReference>
<dbReference type="Proteomes" id="UP000035681">
    <property type="component" value="Unplaced"/>
</dbReference>
<keyword evidence="12" id="KW-1133">Transmembrane helix</keyword>
<feature type="binding site" evidence="10">
    <location>
        <position position="233"/>
    </location>
    <ligand>
        <name>[4Fe-4S] cluster</name>
        <dbReference type="ChEBI" id="CHEBI:49883"/>
        <label>1</label>
    </ligand>
</feature>
<evidence type="ECO:0000256" key="1">
    <source>
        <dbReference type="ARBA" id="ARBA00008467"/>
    </source>
</evidence>
<dbReference type="PANTHER" id="PTHR23264:SF35">
    <property type="entry name" value="CYTOSOLIC FE-S CLUSTER ASSEMBLY FACTOR NUBP1"/>
    <property type="match status" value="1"/>
</dbReference>
<evidence type="ECO:0000259" key="13">
    <source>
        <dbReference type="PROSITE" id="PS52004"/>
    </source>
</evidence>
<proteinExistence type="inferred from homology"/>
<dbReference type="InterPro" id="IPR010994">
    <property type="entry name" value="RuvA_2-like"/>
</dbReference>
<dbReference type="GO" id="GO:0016226">
    <property type="term" value="P:iron-sulfur cluster assembly"/>
    <property type="evidence" value="ECO:0007669"/>
    <property type="project" value="UniProtKB-UniRule"/>
</dbReference>
<sequence>MSLLTNTSGGGKIIINKKTQDKNPLIIHIRMCGHEYSTEMTCDFEAGKECGVLFLTMKYHRINPEYIEARYGHLSPYKIKVLLFLFNLPDGDKNLHDVNSICQRRGWSLIVCYSFQEAAEYLENLTKAAQHNEQTIMKQYHDYKKKRQGIKNKQDKETEEDDPNKEMYRIAVNFLTSIRSVNTSDAISLINNFGSIRKISNATEEDLCGVSGLGRIKARNIMSDIPDNANASCPGTGSKDAGKVSSCAGCPNQSACATGKGPAPDADLIFVTDRLKDVKHKILILSGKGGVGKSTMTSNLALALSQDPKINVAILDVDICGPSQARMMGVEGESVHDSADGWSPIYVKDNLCVMSIAFLLSGRNDAVIWRGARKNALIKQFLKDVDWGEIDYLLIDTPPGTSDEHISIVQMLLQASTLDGALIVTTPQEVSLLDVRKEINFCSKTKVPVIGVIENMSYFVCPCCNKETELFPSTTGGAKSMCDELGLKLLAKLPQDPRMAATVDKGEDFFETHPDTQLCKAFLELGNQLKEIYYYVISVKYFLKNLFNFISIILFYNKHNQSVVMTHRVVITGLGAISPYGIGVEILWKGLQSMKSPFIFDNKLGIVCGKLSEKYNDQLKEVGKNYRHINRIGTFSLLAAGEALRDAGLENENHLETGVNIGVGFTDLEKVVEVGKMIEEKKERRVSPYFIPNILTNIPSSYVAMEYDLLGGCLSSSAACATGVTSIGDAFLNIKFGQTRRIVAGAIDSAINPLTKVGFQQLRALTRNKDPESASRPFDEKRDGFVLSEGGGLVVLERLEDALSRKAKIYAEILGYGIASDAYHLTSPREDGLGSQLSMQRCIDSSKINPLNINYVNAHATSTQIGDKIESASISNLFPSVMVSSYKGHLGHTLAGAGALETIGTALSIKNKKIIGTLNLEKLDFETNNRMINGCHNWDDNDKKKISLVNSFGFGGIYGTLCLSEYDNY</sequence>
<keyword evidence="9 10" id="KW-0411">Iron-sulfur</keyword>
<feature type="domain" description="Ketosynthase family 3 (KS3)" evidence="13">
    <location>
        <begin position="566"/>
        <end position="965"/>
    </location>
</feature>
<keyword evidence="2 10" id="KW-0004">4Fe-4S</keyword>
<reference evidence="15" key="1">
    <citation type="submission" date="2024-02" db="UniProtKB">
        <authorList>
            <consortium name="WormBaseParasite"/>
        </authorList>
    </citation>
    <scope>IDENTIFICATION</scope>
</reference>
<dbReference type="SMART" id="SM00825">
    <property type="entry name" value="PKS_KS"/>
    <property type="match status" value="1"/>
</dbReference>
<feature type="binding site" evidence="10">
    <location>
        <position position="247"/>
    </location>
    <ligand>
        <name>[4Fe-4S] cluster</name>
        <dbReference type="ChEBI" id="CHEBI:49883"/>
        <label>1</label>
    </ligand>
</feature>
<evidence type="ECO:0000256" key="10">
    <source>
        <dbReference type="HAMAP-Rule" id="MF_03038"/>
    </source>
</evidence>
<dbReference type="InterPro" id="IPR027417">
    <property type="entry name" value="P-loop_NTPase"/>
</dbReference>
<dbReference type="PROSITE" id="PS52004">
    <property type="entry name" value="KS3_2"/>
    <property type="match status" value="1"/>
</dbReference>
<dbReference type="InterPro" id="IPR047260">
    <property type="entry name" value="ERCC1-like_central_dom"/>
</dbReference>
<comment type="subunit">
    <text evidence="10">Heterotetramer of 2 NUBP1 and 2 NUBP2 chains.</text>
</comment>
<feature type="binding site" evidence="10">
    <location>
        <position position="464"/>
    </location>
    <ligand>
        <name>[4Fe-4S] cluster</name>
        <dbReference type="ChEBI" id="CHEBI:49883"/>
        <label>2</label>
        <note>ligand shared with heterodimeric partner</note>
    </ligand>
</feature>
<dbReference type="CDD" id="cd02037">
    <property type="entry name" value="Mrp_NBP35"/>
    <property type="match status" value="1"/>
</dbReference>
<comment type="similarity">
    <text evidence="1 11">Belongs to the thiolase-like superfamily. Beta-ketoacyl-ACP synthases family.</text>
</comment>
<dbReference type="SUPFAM" id="SSF52540">
    <property type="entry name" value="P-loop containing nucleoside triphosphate hydrolases"/>
    <property type="match status" value="1"/>
</dbReference>
<dbReference type="GO" id="GO:0016746">
    <property type="term" value="F:acyltransferase activity"/>
    <property type="evidence" value="ECO:0007669"/>
    <property type="project" value="InterPro"/>
</dbReference>
<evidence type="ECO:0000256" key="7">
    <source>
        <dbReference type="ARBA" id="ARBA00022840"/>
    </source>
</evidence>
<evidence type="ECO:0000256" key="12">
    <source>
        <dbReference type="SAM" id="Phobius"/>
    </source>
</evidence>
<comment type="function">
    <text evidence="10">Component of the cytosolic iron-sulfur (Fe/S) protein assembly (CIA) machinery. Required for maturation of extramitochondrial Fe-S proteins. The NUBP1-NUBP2 heterotetramer forms a Fe-S scaffold complex, mediating the de novo assembly of an Fe-S cluster and its transfer to target apoproteins.</text>
</comment>
<dbReference type="SUPFAM" id="SSF53901">
    <property type="entry name" value="Thiolase-like"/>
    <property type="match status" value="2"/>
</dbReference>
<keyword evidence="3 10" id="KW-0963">Cytoplasm</keyword>
<keyword evidence="12" id="KW-0472">Membrane</keyword>
<dbReference type="Pfam" id="PF02801">
    <property type="entry name" value="Ketoacyl-synt_C"/>
    <property type="match status" value="1"/>
</dbReference>
<dbReference type="InterPro" id="IPR033756">
    <property type="entry name" value="YlxH/NBP35"/>
</dbReference>
<dbReference type="Gene3D" id="3.40.47.10">
    <property type="match status" value="1"/>
</dbReference>
<dbReference type="Gene3D" id="3.40.50.300">
    <property type="entry name" value="P-loop containing nucleotide triphosphate hydrolases"/>
    <property type="match status" value="1"/>
</dbReference>
<feature type="binding site" evidence="10">
    <location>
        <position position="250"/>
    </location>
    <ligand>
        <name>[4Fe-4S] cluster</name>
        <dbReference type="ChEBI" id="CHEBI:49883"/>
        <label>1</label>
    </ligand>
</feature>
<dbReference type="InterPro" id="IPR014030">
    <property type="entry name" value="Ketoacyl_synth_N"/>
</dbReference>
<keyword evidence="8 10" id="KW-0408">Iron</keyword>
<protein>
    <recommendedName>
        <fullName evidence="10">Cytosolic Fe-S cluster assembly factor NUBP1 homolog</fullName>
    </recommendedName>
</protein>
<evidence type="ECO:0000256" key="9">
    <source>
        <dbReference type="ARBA" id="ARBA00023014"/>
    </source>
</evidence>
<feature type="binding site" evidence="10">
    <location>
        <position position="256"/>
    </location>
    <ligand>
        <name>[4Fe-4S] cluster</name>
        <dbReference type="ChEBI" id="CHEBI:49883"/>
        <label>1</label>
    </ligand>
</feature>
<dbReference type="Gene3D" id="3.40.50.10130">
    <property type="match status" value="1"/>
</dbReference>
<dbReference type="CDD" id="cd22325">
    <property type="entry name" value="ERCC1_C-like"/>
    <property type="match status" value="1"/>
</dbReference>
<dbReference type="AlphaFoldDB" id="A0AAF5D2C9"/>
<dbReference type="Gene3D" id="1.10.150.20">
    <property type="entry name" value="5' to 3' exonuclease, C-terminal subdomain"/>
    <property type="match status" value="1"/>
</dbReference>
<evidence type="ECO:0000256" key="8">
    <source>
        <dbReference type="ARBA" id="ARBA00023004"/>
    </source>
</evidence>
<evidence type="ECO:0000256" key="5">
    <source>
        <dbReference type="ARBA" id="ARBA00022723"/>
    </source>
</evidence>
<dbReference type="PANTHER" id="PTHR23264">
    <property type="entry name" value="NUCLEOTIDE-BINDING PROTEIN NBP35 YEAST -RELATED"/>
    <property type="match status" value="1"/>
</dbReference>
<dbReference type="GO" id="GO:0051539">
    <property type="term" value="F:4 iron, 4 sulfur cluster binding"/>
    <property type="evidence" value="ECO:0007669"/>
    <property type="project" value="UniProtKB-UniRule"/>
</dbReference>
<dbReference type="GO" id="GO:0005829">
    <property type="term" value="C:cytosol"/>
    <property type="evidence" value="ECO:0007669"/>
    <property type="project" value="TreeGrafter"/>
</dbReference>
<dbReference type="GO" id="GO:0046872">
    <property type="term" value="F:metal ion binding"/>
    <property type="evidence" value="ECO:0007669"/>
    <property type="project" value="UniProtKB-KW"/>
</dbReference>
<dbReference type="Pfam" id="PF14520">
    <property type="entry name" value="HHH_5"/>
    <property type="match status" value="1"/>
</dbReference>
<dbReference type="WBParaSite" id="TCONS_00004659.p1">
    <property type="protein sequence ID" value="TCONS_00004659.p1"/>
    <property type="gene ID" value="XLOC_002456"/>
</dbReference>
<dbReference type="Pfam" id="PF10609">
    <property type="entry name" value="ParA"/>
    <property type="match status" value="1"/>
</dbReference>
<evidence type="ECO:0000256" key="3">
    <source>
        <dbReference type="ARBA" id="ARBA00022490"/>
    </source>
</evidence>
<evidence type="ECO:0000256" key="4">
    <source>
        <dbReference type="ARBA" id="ARBA00022679"/>
    </source>
</evidence>
<comment type="cofactor">
    <cofactor evidence="10">
        <name>[4Fe-4S] cluster</name>
        <dbReference type="ChEBI" id="CHEBI:49883"/>
    </cofactor>
    <text evidence="10">Binds 4 [4Fe-4S] clusters per heterotetramer. Contains two stable clusters in the N-termini of NUBP1 and two labile, bridging clusters between subunits of the NUBP1-NUBP2 heterotetramer.</text>
</comment>
<evidence type="ECO:0000256" key="6">
    <source>
        <dbReference type="ARBA" id="ARBA00022741"/>
    </source>
</evidence>
<keyword evidence="7 10" id="KW-0067">ATP-binding</keyword>
<feature type="binding site" evidence="10">
    <location>
        <begin position="287"/>
        <end position="294"/>
    </location>
    <ligand>
        <name>ATP</name>
        <dbReference type="ChEBI" id="CHEBI:30616"/>
    </ligand>
</feature>
<keyword evidence="4 11" id="KW-0808">Transferase</keyword>
<keyword evidence="14" id="KW-1185">Reference proteome</keyword>
<feature type="transmembrane region" description="Helical" evidence="12">
    <location>
        <begin position="532"/>
        <end position="557"/>
    </location>
</feature>
<name>A0AAF5D2C9_STRER</name>
<dbReference type="SUPFAM" id="SSF47781">
    <property type="entry name" value="RuvA domain 2-like"/>
    <property type="match status" value="1"/>
</dbReference>
<dbReference type="GO" id="GO:0006281">
    <property type="term" value="P:DNA repair"/>
    <property type="evidence" value="ECO:0007669"/>
    <property type="project" value="UniProtKB-ARBA"/>
</dbReference>